<proteinExistence type="predicted"/>
<dbReference type="EMBL" id="FO704549">
    <property type="protein sequence ID" value="CDG15709.1"/>
    <property type="molecule type" value="Genomic_DNA"/>
</dbReference>
<dbReference type="InterPro" id="IPR016103">
    <property type="entry name" value="ProQ/FinO"/>
</dbReference>
<dbReference type="KEGG" id="xdo:XDD1_p0007"/>
<evidence type="ECO:0000259" key="2">
    <source>
        <dbReference type="SMART" id="SM00945"/>
    </source>
</evidence>
<dbReference type="HOGENOM" id="CLU_137970_2_0_6"/>
<dbReference type="GO" id="GO:0003723">
    <property type="term" value="F:RNA binding"/>
    <property type="evidence" value="ECO:0007669"/>
    <property type="project" value="UniProtKB-KW"/>
</dbReference>
<name>A0A068QM90_9GAMM</name>
<dbReference type="AlphaFoldDB" id="A0A068QM90"/>
<organism evidence="3 4">
    <name type="scientific">Xenorhabdus doucetiae</name>
    <dbReference type="NCBI Taxonomy" id="351671"/>
    <lineage>
        <taxon>Bacteria</taxon>
        <taxon>Pseudomonadati</taxon>
        <taxon>Pseudomonadota</taxon>
        <taxon>Gammaproteobacteria</taxon>
        <taxon>Enterobacterales</taxon>
        <taxon>Morganellaceae</taxon>
        <taxon>Xenorhabdus</taxon>
    </lineage>
</organism>
<dbReference type="InterPro" id="IPR036442">
    <property type="entry name" value="ProQ/FinO_sf"/>
</dbReference>
<keyword evidence="1" id="KW-0694">RNA-binding</keyword>
<keyword evidence="3" id="KW-0614">Plasmid</keyword>
<accession>A0A068QM90</accession>
<feature type="domain" description="ProQ/FinO" evidence="2">
    <location>
        <begin position="16"/>
        <end position="129"/>
    </location>
</feature>
<dbReference type="Proteomes" id="UP000032721">
    <property type="component" value="Plasmid XD_p"/>
</dbReference>
<dbReference type="RefSeq" id="WP_084720890.1">
    <property type="nucleotide sequence ID" value="NZ_CAWMED010000002.1"/>
</dbReference>
<evidence type="ECO:0000313" key="3">
    <source>
        <dbReference type="EMBL" id="CDG15709.1"/>
    </source>
</evidence>
<geneLocation type="plasmid" evidence="3 4">
    <name>XD_p</name>
</geneLocation>
<dbReference type="Gene3D" id="1.10.1710.10">
    <property type="entry name" value="ProQ/FinO domain"/>
    <property type="match status" value="1"/>
</dbReference>
<dbReference type="SMART" id="SM00945">
    <property type="entry name" value="ProQ"/>
    <property type="match status" value="1"/>
</dbReference>
<dbReference type="Pfam" id="PF04352">
    <property type="entry name" value="ProQ"/>
    <property type="match status" value="1"/>
</dbReference>
<dbReference type="SUPFAM" id="SSF48657">
    <property type="entry name" value="FinO-like"/>
    <property type="match status" value="1"/>
</dbReference>
<gene>
    <name evidence="3" type="ORF">XDD1_p0007</name>
</gene>
<evidence type="ECO:0000313" key="4">
    <source>
        <dbReference type="Proteomes" id="UP000032721"/>
    </source>
</evidence>
<reference evidence="3 4" key="1">
    <citation type="submission" date="2013-07" db="EMBL/GenBank/DDBJ databases">
        <authorList>
            <person name="Genoscope - CEA"/>
        </authorList>
    </citation>
    <scope>NUCLEOTIDE SEQUENCE [LARGE SCALE GENOMIC DNA]</scope>
    <source>
        <strain evidence="4">FRM16 / DSM 17909</strain>
        <plasmid evidence="3 4">XD_p</plasmid>
    </source>
</reference>
<protein>
    <recommendedName>
        <fullName evidence="2">ProQ/FinO domain-containing protein</fullName>
    </recommendedName>
</protein>
<evidence type="ECO:0000256" key="1">
    <source>
        <dbReference type="ARBA" id="ARBA00022884"/>
    </source>
</evidence>
<sequence>MKQVQDKNNTMATQEEKKQAAREARALLEGFWPTLFCYRVPRPLKVGVLDELILDAKARGLPFDKKILRKALDNYTVRYRYQKALAKGGKRYGLDGKADGVVTDEQQAYAKGLIIQRDAKAVLTKNLKK</sequence>